<keyword evidence="2" id="KW-0472">Membrane</keyword>
<feature type="domain" description="DUF4408" evidence="3">
    <location>
        <begin position="46"/>
        <end position="78"/>
    </location>
</feature>
<dbReference type="InterPro" id="IPR025520">
    <property type="entry name" value="DUF4408"/>
</dbReference>
<gene>
    <name evidence="4" type="ORF">OSB04_008277</name>
</gene>
<evidence type="ECO:0000259" key="3">
    <source>
        <dbReference type="Pfam" id="PF14364"/>
    </source>
</evidence>
<accession>A0AA38WJB6</accession>
<feature type="transmembrane region" description="Helical" evidence="2">
    <location>
        <begin position="36"/>
        <end position="54"/>
    </location>
</feature>
<evidence type="ECO:0000313" key="5">
    <source>
        <dbReference type="Proteomes" id="UP001172457"/>
    </source>
</evidence>
<dbReference type="EMBL" id="JARYMX010000002">
    <property type="protein sequence ID" value="KAJ9563117.1"/>
    <property type="molecule type" value="Genomic_DNA"/>
</dbReference>
<keyword evidence="5" id="KW-1185">Reference proteome</keyword>
<dbReference type="AlphaFoldDB" id="A0AA38WJB6"/>
<evidence type="ECO:0000256" key="2">
    <source>
        <dbReference type="SAM" id="Phobius"/>
    </source>
</evidence>
<proteinExistence type="predicted"/>
<evidence type="ECO:0000256" key="1">
    <source>
        <dbReference type="SAM" id="MobiDB-lite"/>
    </source>
</evidence>
<keyword evidence="2" id="KW-1133">Transmembrane helix</keyword>
<keyword evidence="2" id="KW-0812">Transmembrane</keyword>
<name>A0AA38WJB6_9ASTR</name>
<feature type="compositionally biased region" description="Basic and acidic residues" evidence="1">
    <location>
        <begin position="291"/>
        <end position="301"/>
    </location>
</feature>
<dbReference type="PANTHER" id="PTHR33098">
    <property type="entry name" value="COTTON FIBER (DUF761)"/>
    <property type="match status" value="1"/>
</dbReference>
<dbReference type="Pfam" id="PF05553">
    <property type="entry name" value="DUF761"/>
    <property type="match status" value="1"/>
</dbReference>
<protein>
    <recommendedName>
        <fullName evidence="3">DUF4408 domain-containing protein</fullName>
    </recommendedName>
</protein>
<dbReference type="Proteomes" id="UP001172457">
    <property type="component" value="Chromosome 2"/>
</dbReference>
<comment type="caution">
    <text evidence="4">The sequence shown here is derived from an EMBL/GenBank/DDBJ whole genome shotgun (WGS) entry which is preliminary data.</text>
</comment>
<feature type="transmembrane region" description="Helical" evidence="2">
    <location>
        <begin position="12"/>
        <end position="29"/>
    </location>
</feature>
<sequence length="371" mass="41333">MASSSSSNSWITSLKVLLITTGVVSIAMAMKLSVPLMLNFAVYELPVIWSVFISWLKPPYLYVVINGIIITIAASSRFQHNRHHENQSQSQPSIDHPANAPPPSDLTSALSPVTISPSYGGVDRTPVVYDSVMVEPPAVAYDSVTVEPPVVCETKRAVTEAVSLLEVVRGGDENEYGAPRTSWSRPQRIINPPPAPPKKAQSEFILPVKEKQLVTSRFAHHRKPTKASPEGARALRVLKPKKHETMESTWKMITDGRHMPLTRHLRKSDTFGNLNHSSDESPSPAKAKVVKKSETFKDRSTNYENENDFLIPSSENSSPATGGKLRKDGSMSHDELNRRVEAFIKKFNDDMRLQRQESLNQYMEMVNRGAH</sequence>
<dbReference type="Pfam" id="PF14364">
    <property type="entry name" value="DUF4408"/>
    <property type="match status" value="1"/>
</dbReference>
<evidence type="ECO:0000313" key="4">
    <source>
        <dbReference type="EMBL" id="KAJ9563117.1"/>
    </source>
</evidence>
<dbReference type="InterPro" id="IPR008480">
    <property type="entry name" value="DUF761_pln"/>
</dbReference>
<feature type="region of interest" description="Disordered" evidence="1">
    <location>
        <begin position="81"/>
        <end position="107"/>
    </location>
</feature>
<feature type="region of interest" description="Disordered" evidence="1">
    <location>
        <begin position="268"/>
        <end position="332"/>
    </location>
</feature>
<organism evidence="4 5">
    <name type="scientific">Centaurea solstitialis</name>
    <name type="common">yellow star-thistle</name>
    <dbReference type="NCBI Taxonomy" id="347529"/>
    <lineage>
        <taxon>Eukaryota</taxon>
        <taxon>Viridiplantae</taxon>
        <taxon>Streptophyta</taxon>
        <taxon>Embryophyta</taxon>
        <taxon>Tracheophyta</taxon>
        <taxon>Spermatophyta</taxon>
        <taxon>Magnoliopsida</taxon>
        <taxon>eudicotyledons</taxon>
        <taxon>Gunneridae</taxon>
        <taxon>Pentapetalae</taxon>
        <taxon>asterids</taxon>
        <taxon>campanulids</taxon>
        <taxon>Asterales</taxon>
        <taxon>Asteraceae</taxon>
        <taxon>Carduoideae</taxon>
        <taxon>Cardueae</taxon>
        <taxon>Centaureinae</taxon>
        <taxon>Centaurea</taxon>
    </lineage>
</organism>
<reference evidence="4" key="1">
    <citation type="submission" date="2023-03" db="EMBL/GenBank/DDBJ databases">
        <title>Chromosome-scale reference genome and RAD-based genetic map of yellow starthistle (Centaurea solstitialis) reveal putative structural variation and QTLs associated with invader traits.</title>
        <authorList>
            <person name="Reatini B."/>
            <person name="Cang F.A."/>
            <person name="Jiang Q."/>
            <person name="Mckibben M.T.W."/>
            <person name="Barker M.S."/>
            <person name="Rieseberg L.H."/>
            <person name="Dlugosch K.M."/>
        </authorList>
    </citation>
    <scope>NUCLEOTIDE SEQUENCE</scope>
    <source>
        <strain evidence="4">CAN-66</strain>
        <tissue evidence="4">Leaf</tissue>
    </source>
</reference>
<dbReference type="PANTHER" id="PTHR33098:SF84">
    <property type="entry name" value="DUF4408 DOMAIN-CONTAINING PROTEIN"/>
    <property type="match status" value="1"/>
</dbReference>